<dbReference type="GeneID" id="98143147"/>
<dbReference type="GO" id="GO:0016787">
    <property type="term" value="F:hydrolase activity"/>
    <property type="evidence" value="ECO:0007669"/>
    <property type="project" value="UniProtKB-KW"/>
</dbReference>
<dbReference type="PANTHER" id="PTHR48081:SF31">
    <property type="entry name" value="STERYL ACETYL HYDROLASE MUG81-RELATED"/>
    <property type="match status" value="1"/>
</dbReference>
<dbReference type="InterPro" id="IPR029058">
    <property type="entry name" value="AB_hydrolase_fold"/>
</dbReference>
<evidence type="ECO:0000259" key="4">
    <source>
        <dbReference type="Pfam" id="PF07859"/>
    </source>
</evidence>
<dbReference type="PROSITE" id="PS01174">
    <property type="entry name" value="LIPASE_GDXG_SER"/>
    <property type="match status" value="1"/>
</dbReference>
<feature type="domain" description="Alpha/beta hydrolase fold-3" evidence="4">
    <location>
        <begin position="117"/>
        <end position="346"/>
    </location>
</feature>
<dbReference type="InterPro" id="IPR013094">
    <property type="entry name" value="AB_hydrolase_3"/>
</dbReference>
<dbReference type="SUPFAM" id="SSF53474">
    <property type="entry name" value="alpha/beta-Hydrolases"/>
    <property type="match status" value="1"/>
</dbReference>
<evidence type="ECO:0000313" key="5">
    <source>
        <dbReference type="EMBL" id="KAL2871671.1"/>
    </source>
</evidence>
<gene>
    <name evidence="5" type="ORF">BJX67DRAFT_342778</name>
</gene>
<dbReference type="EMBL" id="JBFXLQ010000003">
    <property type="protein sequence ID" value="KAL2871671.1"/>
    <property type="molecule type" value="Genomic_DNA"/>
</dbReference>
<protein>
    <submittedName>
        <fullName evidence="5">Alpha/Beta hydrolase protein</fullName>
    </submittedName>
</protein>
<comment type="caution">
    <text evidence="5">The sequence shown here is derived from an EMBL/GenBank/DDBJ whole genome shotgun (WGS) entry which is preliminary data.</text>
</comment>
<keyword evidence="6" id="KW-1185">Reference proteome</keyword>
<comment type="similarity">
    <text evidence="1">Belongs to the 'GDXG' lipolytic enzyme family.</text>
</comment>
<dbReference type="InterPro" id="IPR033140">
    <property type="entry name" value="Lipase_GDXG_put_SER_AS"/>
</dbReference>
<proteinExistence type="inferred from homology"/>
<evidence type="ECO:0000313" key="6">
    <source>
        <dbReference type="Proteomes" id="UP001610432"/>
    </source>
</evidence>
<dbReference type="RefSeq" id="XP_070890650.1">
    <property type="nucleotide sequence ID" value="XM_071028075.1"/>
</dbReference>
<dbReference type="InterPro" id="IPR050300">
    <property type="entry name" value="GDXG_lipolytic_enzyme"/>
</dbReference>
<organism evidence="5 6">
    <name type="scientific">Aspergillus lucknowensis</name>
    <dbReference type="NCBI Taxonomy" id="176173"/>
    <lineage>
        <taxon>Eukaryota</taxon>
        <taxon>Fungi</taxon>
        <taxon>Dikarya</taxon>
        <taxon>Ascomycota</taxon>
        <taxon>Pezizomycotina</taxon>
        <taxon>Eurotiomycetes</taxon>
        <taxon>Eurotiomycetidae</taxon>
        <taxon>Eurotiales</taxon>
        <taxon>Aspergillaceae</taxon>
        <taxon>Aspergillus</taxon>
        <taxon>Aspergillus subgen. Nidulantes</taxon>
    </lineage>
</organism>
<keyword evidence="2 5" id="KW-0378">Hydrolase</keyword>
<name>A0ABR4M4Z9_9EURO</name>
<accession>A0ABR4M4Z9</accession>
<dbReference type="Gene3D" id="3.40.50.1820">
    <property type="entry name" value="alpha/beta hydrolase"/>
    <property type="match status" value="1"/>
</dbReference>
<evidence type="ECO:0000256" key="2">
    <source>
        <dbReference type="ARBA" id="ARBA00022801"/>
    </source>
</evidence>
<sequence length="374" mass="41452">MLSRALTRNTSTIMSALQQIHLVGSVLFDITLACFKGAFACPDGFTCKRFIIHAAVRSLFRRDRARTLQSNAPSTVQVYQACANRNGFSEEAVPLESGATGLWLSTPRRLPDNGKILIYFHGGAYVGPAQMAHFEMLLDQIKEHQLLSKQFGSKLAVLVVAYTLAPKGTYPLQLRQAASALNYVLQINEVSPSQILIAGDSAGGNLALSLISHISHPHPDPTVPPIKARHEGQVVLGGAFLISPWVTFMSKSSSMAANSEKDLVVQEFLLSCAELFLGNDNRDKDDFYTVPLNAPPEWWKEVKVQNLEIVAGEFEIFRDDILALAQKIKVHNPMTQVLLASKEVHAEMVLARILKLPPTQAEKFFKRWLKERVH</sequence>
<feature type="active site" evidence="3">
    <location>
        <position position="201"/>
    </location>
</feature>
<evidence type="ECO:0000256" key="3">
    <source>
        <dbReference type="PROSITE-ProRule" id="PRU10038"/>
    </source>
</evidence>
<evidence type="ECO:0000256" key="1">
    <source>
        <dbReference type="ARBA" id="ARBA00010515"/>
    </source>
</evidence>
<dbReference type="Pfam" id="PF07859">
    <property type="entry name" value="Abhydrolase_3"/>
    <property type="match status" value="1"/>
</dbReference>
<dbReference type="PANTHER" id="PTHR48081">
    <property type="entry name" value="AB HYDROLASE SUPERFAMILY PROTEIN C4A8.06C"/>
    <property type="match status" value="1"/>
</dbReference>
<reference evidence="5 6" key="1">
    <citation type="submission" date="2024-07" db="EMBL/GenBank/DDBJ databases">
        <title>Section-level genome sequencing and comparative genomics of Aspergillus sections Usti and Cavernicolus.</title>
        <authorList>
            <consortium name="Lawrence Berkeley National Laboratory"/>
            <person name="Nybo J.L."/>
            <person name="Vesth T.C."/>
            <person name="Theobald S."/>
            <person name="Frisvad J.C."/>
            <person name="Larsen T.O."/>
            <person name="Kjaerboelling I."/>
            <person name="Rothschild-Mancinelli K."/>
            <person name="Lyhne E.K."/>
            <person name="Kogle M.E."/>
            <person name="Barry K."/>
            <person name="Clum A."/>
            <person name="Na H."/>
            <person name="Ledsgaard L."/>
            <person name="Lin J."/>
            <person name="Lipzen A."/>
            <person name="Kuo A."/>
            <person name="Riley R."/>
            <person name="Mondo S."/>
            <person name="Labutti K."/>
            <person name="Haridas S."/>
            <person name="Pangalinan J."/>
            <person name="Salamov A.A."/>
            <person name="Simmons B.A."/>
            <person name="Magnuson J.K."/>
            <person name="Chen J."/>
            <person name="Drula E."/>
            <person name="Henrissat B."/>
            <person name="Wiebenga A."/>
            <person name="Lubbers R.J."/>
            <person name="Gomes A.C."/>
            <person name="Macurrencykelacurrency M.R."/>
            <person name="Stajich J."/>
            <person name="Grigoriev I.V."/>
            <person name="Mortensen U.H."/>
            <person name="De Vries R.P."/>
            <person name="Baker S.E."/>
            <person name="Andersen M.R."/>
        </authorList>
    </citation>
    <scope>NUCLEOTIDE SEQUENCE [LARGE SCALE GENOMIC DNA]</scope>
    <source>
        <strain evidence="5 6">CBS 449.75</strain>
    </source>
</reference>
<dbReference type="Proteomes" id="UP001610432">
    <property type="component" value="Unassembled WGS sequence"/>
</dbReference>